<protein>
    <submittedName>
        <fullName evidence="1">Uncharacterized protein</fullName>
    </submittedName>
</protein>
<name>A0A854Q3J6_CRYNE</name>
<dbReference type="AlphaFoldDB" id="A0A854Q3J6"/>
<evidence type="ECO:0000313" key="2">
    <source>
        <dbReference type="Proteomes" id="UP000199727"/>
    </source>
</evidence>
<evidence type="ECO:0000313" key="1">
    <source>
        <dbReference type="EMBL" id="OXG11973.1"/>
    </source>
</evidence>
<comment type="caution">
    <text evidence="1">The sequence shown here is derived from an EMBL/GenBank/DDBJ whole genome shotgun (WGS) entry which is preliminary data.</text>
</comment>
<gene>
    <name evidence="1" type="ORF">C361_06397</name>
</gene>
<feature type="non-terminal residue" evidence="1">
    <location>
        <position position="1"/>
    </location>
</feature>
<accession>A0A854Q3J6</accession>
<reference evidence="1 2" key="1">
    <citation type="submission" date="2017-06" db="EMBL/GenBank/DDBJ databases">
        <title>Global population genomics of the pathogenic fungus Cryptococcus neoformans var. grubii.</title>
        <authorList>
            <person name="Cuomo C."/>
            <person name="Litvintseva A."/>
            <person name="Chen Y."/>
            <person name="Young S."/>
            <person name="Zeng Q."/>
            <person name="Chapman S."/>
            <person name="Gujja S."/>
            <person name="Saif S."/>
            <person name="Birren B."/>
        </authorList>
    </citation>
    <scope>NUCLEOTIDE SEQUENCE [LARGE SCALE GENOMIC DNA]</scope>
    <source>
        <strain evidence="1 2">Tu259-1</strain>
    </source>
</reference>
<dbReference type="Proteomes" id="UP000199727">
    <property type="component" value="Unassembled WGS sequence"/>
</dbReference>
<sequence>MQRRKSTSQAEITLRHLVDTIVLSLWRRVVIRAGCSVRHYFGCLSGLSISC</sequence>
<organism evidence="1 2">
    <name type="scientific">Cryptococcus neoformans Tu259-1</name>
    <dbReference type="NCBI Taxonomy" id="1230072"/>
    <lineage>
        <taxon>Eukaryota</taxon>
        <taxon>Fungi</taxon>
        <taxon>Dikarya</taxon>
        <taxon>Basidiomycota</taxon>
        <taxon>Agaricomycotina</taxon>
        <taxon>Tremellomycetes</taxon>
        <taxon>Tremellales</taxon>
        <taxon>Cryptococcaceae</taxon>
        <taxon>Cryptococcus</taxon>
        <taxon>Cryptococcus neoformans species complex</taxon>
    </lineage>
</organism>
<dbReference type="EMBL" id="AMKT01000090">
    <property type="protein sequence ID" value="OXG11973.1"/>
    <property type="molecule type" value="Genomic_DNA"/>
</dbReference>
<proteinExistence type="predicted"/>